<proteinExistence type="predicted"/>
<evidence type="ECO:0000313" key="2">
    <source>
        <dbReference type="EMBL" id="AQW31584.1"/>
    </source>
</evidence>
<dbReference type="Proteomes" id="UP000189628">
    <property type="component" value="Chromosome"/>
</dbReference>
<dbReference type="EMBL" id="CP019911">
    <property type="protein sequence ID" value="AQW31584.1"/>
    <property type="molecule type" value="Genomic_DNA"/>
</dbReference>
<name>A0A1U9VLK4_9RALS</name>
<reference evidence="2 3" key="1">
    <citation type="submission" date="2017-02" db="EMBL/GenBank/DDBJ databases">
        <title>Blood Disease Bacterium A2-HR MARDI.</title>
        <authorList>
            <person name="Badrun R."/>
            <person name="Abu Bakar N."/>
            <person name="Laboh R."/>
        </authorList>
    </citation>
    <scope>NUCLEOTIDE SEQUENCE [LARGE SCALE GENOMIC DNA]</scope>
    <source>
        <strain evidence="2 3">A2-HR MARDI</strain>
    </source>
</reference>
<sequence length="79" mass="8508">MPPCPNCLATTAREGSPSPHAAMQITSTQRLKLPKEGIVTVSTFRCGICGTNWQYVEGKRTSSPGWHLLQDAPHEGTAT</sequence>
<protein>
    <submittedName>
        <fullName evidence="2">Uncharacterized protein</fullName>
    </submittedName>
</protein>
<accession>A0A1U9VLK4</accession>
<evidence type="ECO:0000313" key="3">
    <source>
        <dbReference type="Proteomes" id="UP000189628"/>
    </source>
</evidence>
<dbReference type="AlphaFoldDB" id="A0A1U9VLK4"/>
<feature type="region of interest" description="Disordered" evidence="1">
    <location>
        <begin position="1"/>
        <end position="22"/>
    </location>
</feature>
<dbReference type="SUPFAM" id="SSF50129">
    <property type="entry name" value="GroES-like"/>
    <property type="match status" value="1"/>
</dbReference>
<evidence type="ECO:0000256" key="1">
    <source>
        <dbReference type="SAM" id="MobiDB-lite"/>
    </source>
</evidence>
<organism evidence="2 3">
    <name type="scientific">blood disease bacterium A2-HR MARDI</name>
    <dbReference type="NCBI Taxonomy" id="1944648"/>
    <lineage>
        <taxon>Bacteria</taxon>
        <taxon>Pseudomonadati</taxon>
        <taxon>Pseudomonadota</taxon>
        <taxon>Betaproteobacteria</taxon>
        <taxon>Burkholderiales</taxon>
        <taxon>Burkholderiaceae</taxon>
        <taxon>Ralstonia</taxon>
        <taxon>Ralstonia solanacearum species complex</taxon>
    </lineage>
</organism>
<dbReference type="InterPro" id="IPR011032">
    <property type="entry name" value="GroES-like_sf"/>
</dbReference>
<gene>
    <name evidence="2" type="ORF">B0B51_14000</name>
</gene>